<evidence type="ECO:0000313" key="10">
    <source>
        <dbReference type="Proteomes" id="UP000573729"/>
    </source>
</evidence>
<evidence type="ECO:0000313" key="9">
    <source>
        <dbReference type="EMBL" id="MBB4666316.1"/>
    </source>
</evidence>
<dbReference type="InterPro" id="IPR013012">
    <property type="entry name" value="PTS_EIIB_3"/>
</dbReference>
<proteinExistence type="predicted"/>
<evidence type="ECO:0000256" key="1">
    <source>
        <dbReference type="ARBA" id="ARBA00022448"/>
    </source>
</evidence>
<keyword evidence="5" id="KW-0598">Phosphotransferase system</keyword>
<reference evidence="9 10" key="1">
    <citation type="submission" date="2020-08" db="EMBL/GenBank/DDBJ databases">
        <title>Sequencing the genomes of 1000 actinobacteria strains.</title>
        <authorList>
            <person name="Klenk H.-P."/>
        </authorList>
    </citation>
    <scope>NUCLEOTIDE SEQUENCE [LARGE SCALE GENOMIC DNA]</scope>
    <source>
        <strain evidence="9 10">DSM 24947</strain>
    </source>
</reference>
<dbReference type="GO" id="GO:0009401">
    <property type="term" value="P:phosphoenolpyruvate-dependent sugar phosphotransferase system"/>
    <property type="evidence" value="ECO:0007669"/>
    <property type="project" value="UniProtKB-KW"/>
</dbReference>
<accession>A0A7W7BR56</accession>
<keyword evidence="1" id="KW-0813">Transport</keyword>
<comment type="caution">
    <text evidence="9">The sequence shown here is derived from an EMBL/GenBank/DDBJ whole genome shotgun (WGS) entry which is preliminary data.</text>
</comment>
<evidence type="ECO:0000256" key="4">
    <source>
        <dbReference type="ARBA" id="ARBA00022679"/>
    </source>
</evidence>
<dbReference type="AlphaFoldDB" id="A0A7W7BR56"/>
<organism evidence="9 10">
    <name type="scientific">Microbacterium marinum</name>
    <dbReference type="NCBI Taxonomy" id="421115"/>
    <lineage>
        <taxon>Bacteria</taxon>
        <taxon>Bacillati</taxon>
        <taxon>Actinomycetota</taxon>
        <taxon>Actinomycetes</taxon>
        <taxon>Micrococcales</taxon>
        <taxon>Microbacteriaceae</taxon>
        <taxon>Microbacterium</taxon>
    </lineage>
</organism>
<dbReference type="RefSeq" id="WP_184215806.1">
    <property type="nucleotide sequence ID" value="NZ_JACHMD010000001.1"/>
</dbReference>
<feature type="domain" description="PTS EIIB type-3" evidence="8">
    <location>
        <begin position="1"/>
        <end position="105"/>
    </location>
</feature>
<feature type="modified residue" description="Phosphocysteine; by EIIA" evidence="7">
    <location>
        <position position="7"/>
    </location>
</feature>
<dbReference type="EMBL" id="JACHMD010000001">
    <property type="protein sequence ID" value="MBB4666316.1"/>
    <property type="molecule type" value="Genomic_DNA"/>
</dbReference>
<sequence>MKILVVCGAGASSTFVAQRVRTAAQRESRDVVVMAGTPGMVAAEVGTGDVVLVGPHLGLALAGVQHDAAARGAHAVLMPDDIFDDRDGSRALSLADEAVTPAATTQRSPR</sequence>
<keyword evidence="2" id="KW-0597">Phosphoprotein</keyword>
<protein>
    <submittedName>
        <fullName evidence="9">PTS system cellobiose-specific IIB component</fullName>
    </submittedName>
</protein>
<dbReference type="GO" id="GO:0008982">
    <property type="term" value="F:protein-N(PI)-phosphohistidine-sugar phosphotransferase activity"/>
    <property type="evidence" value="ECO:0007669"/>
    <property type="project" value="InterPro"/>
</dbReference>
<evidence type="ECO:0000256" key="2">
    <source>
        <dbReference type="ARBA" id="ARBA00022553"/>
    </source>
</evidence>
<dbReference type="Proteomes" id="UP000573729">
    <property type="component" value="Unassembled WGS sequence"/>
</dbReference>
<keyword evidence="6" id="KW-0418">Kinase</keyword>
<dbReference type="PROSITE" id="PS51100">
    <property type="entry name" value="PTS_EIIB_TYPE_3"/>
    <property type="match status" value="1"/>
</dbReference>
<keyword evidence="3" id="KW-0762">Sugar transport</keyword>
<keyword evidence="10" id="KW-1185">Reference proteome</keyword>
<dbReference type="SUPFAM" id="SSF52794">
    <property type="entry name" value="PTS system IIB component-like"/>
    <property type="match status" value="1"/>
</dbReference>
<dbReference type="InterPro" id="IPR036095">
    <property type="entry name" value="PTS_EIIB-like_sf"/>
</dbReference>
<dbReference type="PANTHER" id="PTHR34581:SF2">
    <property type="entry name" value="PTS SYSTEM N,N'-DIACETYLCHITOBIOSE-SPECIFIC EIIB COMPONENT"/>
    <property type="match status" value="1"/>
</dbReference>
<name>A0A7W7BR56_9MICO</name>
<evidence type="ECO:0000256" key="7">
    <source>
        <dbReference type="PROSITE-ProRule" id="PRU00423"/>
    </source>
</evidence>
<gene>
    <name evidence="9" type="ORF">BKA24_001025</name>
</gene>
<dbReference type="Gene3D" id="3.40.50.2300">
    <property type="match status" value="1"/>
</dbReference>
<dbReference type="PANTHER" id="PTHR34581">
    <property type="entry name" value="PTS SYSTEM N,N'-DIACETYLCHITOBIOSE-SPECIFIC EIIB COMPONENT"/>
    <property type="match status" value="1"/>
</dbReference>
<dbReference type="Pfam" id="PF02302">
    <property type="entry name" value="PTS_IIB"/>
    <property type="match status" value="1"/>
</dbReference>
<evidence type="ECO:0000256" key="3">
    <source>
        <dbReference type="ARBA" id="ARBA00022597"/>
    </source>
</evidence>
<evidence type="ECO:0000256" key="5">
    <source>
        <dbReference type="ARBA" id="ARBA00022683"/>
    </source>
</evidence>
<keyword evidence="4" id="KW-0808">Transferase</keyword>
<evidence type="ECO:0000259" key="8">
    <source>
        <dbReference type="PROSITE" id="PS51100"/>
    </source>
</evidence>
<dbReference type="InterPro" id="IPR051819">
    <property type="entry name" value="PTS_sugar-specific_EIIB"/>
</dbReference>
<dbReference type="GO" id="GO:0016301">
    <property type="term" value="F:kinase activity"/>
    <property type="evidence" value="ECO:0007669"/>
    <property type="project" value="UniProtKB-KW"/>
</dbReference>
<evidence type="ECO:0000256" key="6">
    <source>
        <dbReference type="ARBA" id="ARBA00022777"/>
    </source>
</evidence>
<dbReference type="InterPro" id="IPR003501">
    <property type="entry name" value="PTS_EIIB_2/3"/>
</dbReference>